<dbReference type="VEuPathDB" id="VectorBase:AMAM004250"/>
<reference evidence="2" key="1">
    <citation type="submission" date="2013-09" db="EMBL/GenBank/DDBJ databases">
        <title>The Genome Sequence of Anopheles maculatus species B.</title>
        <authorList>
            <consortium name="The Broad Institute Genomics Platform"/>
            <person name="Neafsey D.E."/>
            <person name="Besansky N."/>
            <person name="Howell P."/>
            <person name="Walton C."/>
            <person name="Young S.K."/>
            <person name="Zeng Q."/>
            <person name="Gargeya S."/>
            <person name="Fitzgerald M."/>
            <person name="Haas B."/>
            <person name="Abouelleil A."/>
            <person name="Allen A.W."/>
            <person name="Alvarado L."/>
            <person name="Arachchi H.M."/>
            <person name="Berlin A.M."/>
            <person name="Chapman S.B."/>
            <person name="Gainer-Dewar J."/>
            <person name="Goldberg J."/>
            <person name="Griggs A."/>
            <person name="Gujja S."/>
            <person name="Hansen M."/>
            <person name="Howarth C."/>
            <person name="Imamovic A."/>
            <person name="Ireland A."/>
            <person name="Larimer J."/>
            <person name="McCowan C."/>
            <person name="Murphy C."/>
            <person name="Pearson M."/>
            <person name="Poon T.W."/>
            <person name="Priest M."/>
            <person name="Roberts A."/>
            <person name="Saif S."/>
            <person name="Shea T."/>
            <person name="Sisk P."/>
            <person name="Sykes S."/>
            <person name="Wortman J."/>
            <person name="Nusbaum C."/>
            <person name="Birren B."/>
        </authorList>
    </citation>
    <scope>NUCLEOTIDE SEQUENCE [LARGE SCALE GENOMIC DNA]</scope>
    <source>
        <strain evidence="2">maculatus3</strain>
    </source>
</reference>
<accession>A0A182SCW1</accession>
<dbReference type="AlphaFoldDB" id="A0A182SCW1"/>
<dbReference type="GO" id="GO:0004500">
    <property type="term" value="F:dopamine beta-monooxygenase activity"/>
    <property type="evidence" value="ECO:0007669"/>
    <property type="project" value="InterPro"/>
</dbReference>
<dbReference type="SUPFAM" id="SSF49742">
    <property type="entry name" value="PHM/PNGase F"/>
    <property type="match status" value="1"/>
</dbReference>
<dbReference type="InterPro" id="IPR008977">
    <property type="entry name" value="PHM/PNGase_F_dom_sf"/>
</dbReference>
<evidence type="ECO:0000313" key="1">
    <source>
        <dbReference type="EnsemblMetazoa" id="AMAM004250-PA"/>
    </source>
</evidence>
<reference evidence="1" key="2">
    <citation type="submission" date="2020-05" db="UniProtKB">
        <authorList>
            <consortium name="EnsemblMetazoa"/>
        </authorList>
    </citation>
    <scope>IDENTIFICATION</scope>
    <source>
        <strain evidence="1">maculatus3</strain>
    </source>
</reference>
<proteinExistence type="predicted"/>
<sequence>MLYVRSIKLQLVWRCLLRDAGGTEDCNHQHYNDAHRKLSDIPGEDDAADDNNETLNDTMRVIYMYHNKEPQSPGNLPDPVEAFKQARSLFLTQRINQAPLKPDPRLRTMELLNQDVNLPQGDGTLHWCKMFKLNDINRKHHLIRDQQLERHLVGP</sequence>
<organism evidence="1 2">
    <name type="scientific">Anopheles maculatus</name>
    <dbReference type="NCBI Taxonomy" id="74869"/>
    <lineage>
        <taxon>Eukaryota</taxon>
        <taxon>Metazoa</taxon>
        <taxon>Ecdysozoa</taxon>
        <taxon>Arthropoda</taxon>
        <taxon>Hexapoda</taxon>
        <taxon>Insecta</taxon>
        <taxon>Pterygota</taxon>
        <taxon>Neoptera</taxon>
        <taxon>Endopterygota</taxon>
        <taxon>Diptera</taxon>
        <taxon>Nematocera</taxon>
        <taxon>Culicoidea</taxon>
        <taxon>Culicidae</taxon>
        <taxon>Anophelinae</taxon>
        <taxon>Anopheles</taxon>
        <taxon>Anopheles maculatus group</taxon>
    </lineage>
</organism>
<dbReference type="PANTHER" id="PTHR10157">
    <property type="entry name" value="DOPAMINE BETA HYDROXYLASE RELATED"/>
    <property type="match status" value="1"/>
</dbReference>
<name>A0A182SCW1_9DIPT</name>
<dbReference type="GO" id="GO:0030667">
    <property type="term" value="C:secretory granule membrane"/>
    <property type="evidence" value="ECO:0007669"/>
    <property type="project" value="TreeGrafter"/>
</dbReference>
<dbReference type="InterPro" id="IPR000945">
    <property type="entry name" value="DBH-like"/>
</dbReference>
<dbReference type="PANTHER" id="PTHR10157:SF40">
    <property type="entry name" value="MOXD1 HOMOLOG 2"/>
    <property type="match status" value="1"/>
</dbReference>
<dbReference type="GO" id="GO:0006589">
    <property type="term" value="P:octopamine biosynthetic process"/>
    <property type="evidence" value="ECO:0007669"/>
    <property type="project" value="TreeGrafter"/>
</dbReference>
<dbReference type="Proteomes" id="UP000075901">
    <property type="component" value="Unassembled WGS sequence"/>
</dbReference>
<dbReference type="GO" id="GO:0005507">
    <property type="term" value="F:copper ion binding"/>
    <property type="evidence" value="ECO:0007669"/>
    <property type="project" value="TreeGrafter"/>
</dbReference>
<protein>
    <submittedName>
        <fullName evidence="1">Uncharacterized protein</fullName>
    </submittedName>
</protein>
<dbReference type="GO" id="GO:0005615">
    <property type="term" value="C:extracellular space"/>
    <property type="evidence" value="ECO:0007669"/>
    <property type="project" value="TreeGrafter"/>
</dbReference>
<dbReference type="GO" id="GO:0042420">
    <property type="term" value="P:dopamine catabolic process"/>
    <property type="evidence" value="ECO:0007669"/>
    <property type="project" value="TreeGrafter"/>
</dbReference>
<evidence type="ECO:0000313" key="2">
    <source>
        <dbReference type="Proteomes" id="UP000075901"/>
    </source>
</evidence>
<dbReference type="EnsemblMetazoa" id="AMAM004250-RA">
    <property type="protein sequence ID" value="AMAM004250-PA"/>
    <property type="gene ID" value="AMAM004250"/>
</dbReference>
<dbReference type="GO" id="GO:0042421">
    <property type="term" value="P:norepinephrine biosynthetic process"/>
    <property type="evidence" value="ECO:0007669"/>
    <property type="project" value="TreeGrafter"/>
</dbReference>
<keyword evidence="2" id="KW-1185">Reference proteome</keyword>